<evidence type="ECO:0000256" key="5">
    <source>
        <dbReference type="ARBA" id="ARBA00039147"/>
    </source>
</evidence>
<evidence type="ECO:0000256" key="6">
    <source>
        <dbReference type="ARBA" id="ARBA00040132"/>
    </source>
</evidence>
<keyword evidence="2" id="KW-0560">Oxidoreductase</keyword>
<dbReference type="EC" id="1.1.1.6" evidence="5"/>
<dbReference type="Proteomes" id="UP000715095">
    <property type="component" value="Unassembled WGS sequence"/>
</dbReference>
<evidence type="ECO:0000259" key="8">
    <source>
        <dbReference type="Pfam" id="PF00465"/>
    </source>
</evidence>
<name>A0ABS2DQY0_9BURK</name>
<feature type="domain" description="Alcohol dehydrogenase iron-type/glycerol dehydrogenase GldA" evidence="8">
    <location>
        <begin position="10"/>
        <end position="151"/>
    </location>
</feature>
<keyword evidence="1" id="KW-0479">Metal-binding</keyword>
<accession>A0ABS2DQY0</accession>
<evidence type="ECO:0000256" key="4">
    <source>
        <dbReference type="ARBA" id="ARBA00037918"/>
    </source>
</evidence>
<evidence type="ECO:0000256" key="2">
    <source>
        <dbReference type="ARBA" id="ARBA00023002"/>
    </source>
</evidence>
<evidence type="ECO:0000256" key="3">
    <source>
        <dbReference type="ARBA" id="ARBA00023027"/>
    </source>
</evidence>
<dbReference type="EMBL" id="JACJJC010000005">
    <property type="protein sequence ID" value="MBM6703751.1"/>
    <property type="molecule type" value="Genomic_DNA"/>
</dbReference>
<reference evidence="9 10" key="1">
    <citation type="journal article" date="2021" name="Sci. Rep.">
        <title>The distribution of antibiotic resistance genes in chicken gut microbiota commensals.</title>
        <authorList>
            <person name="Juricova H."/>
            <person name="Matiasovicova J."/>
            <person name="Kubasova T."/>
            <person name="Cejkova D."/>
            <person name="Rychlik I."/>
        </authorList>
    </citation>
    <scope>NUCLEOTIDE SEQUENCE [LARGE SCALE GENOMIC DNA]</scope>
    <source>
        <strain evidence="9 10">An829</strain>
    </source>
</reference>
<dbReference type="InterPro" id="IPR016205">
    <property type="entry name" value="Glycerol_DH"/>
</dbReference>
<evidence type="ECO:0000313" key="10">
    <source>
        <dbReference type="Proteomes" id="UP000715095"/>
    </source>
</evidence>
<dbReference type="RefSeq" id="WP_205102226.1">
    <property type="nucleotide sequence ID" value="NZ_JACJJC010000005.1"/>
</dbReference>
<sequence>MKNYTVTLPNYSIGPNCYEEIGAVCTRFGKRAAVVGGATALEKAGPALRQGLADAGIEIADWFVYGSDATMAAVERIVTAPEVQAADMLFGVGGGRAIDTVKAAADMLGKPFFSCPTVASNCAPVSAISVIYREDGALDRYYFPKGCPTHCFINTSVILDSPEELFWAGIGDALSKGLETQLASRGKRLSHTPLMGVELGRICEAPLLTYGKAALEDFRAARLTDAFVEVVLDIIISTGIVSNLVTTADDYYYNSSLAHCFYNASMVLPKVHTHLHGEVVSFGNLVLLAADGRDEELERFIAFNRSIRLPITLADIDIVEHADIVRLVERASAMREWTCVPYEMTKEKFTAAILKADAAGRTYLARSSGE</sequence>
<gene>
    <name evidence="9" type="ORF">H6A60_04515</name>
</gene>
<dbReference type="PIRSF" id="PIRSF000112">
    <property type="entry name" value="Glycerol_dehydrogenase"/>
    <property type="match status" value="1"/>
</dbReference>
<proteinExistence type="predicted"/>
<dbReference type="CDD" id="cd08171">
    <property type="entry name" value="GlyDH-like"/>
    <property type="match status" value="1"/>
</dbReference>
<dbReference type="Pfam" id="PF00465">
    <property type="entry name" value="Fe-ADH"/>
    <property type="match status" value="1"/>
</dbReference>
<evidence type="ECO:0000256" key="7">
    <source>
        <dbReference type="ARBA" id="ARBA00049006"/>
    </source>
</evidence>
<dbReference type="SUPFAM" id="SSF56796">
    <property type="entry name" value="Dehydroquinate synthase-like"/>
    <property type="match status" value="1"/>
</dbReference>
<organism evidence="9 10">
    <name type="scientific">Sutterella massiliensis</name>
    <dbReference type="NCBI Taxonomy" id="1816689"/>
    <lineage>
        <taxon>Bacteria</taxon>
        <taxon>Pseudomonadati</taxon>
        <taxon>Pseudomonadota</taxon>
        <taxon>Betaproteobacteria</taxon>
        <taxon>Burkholderiales</taxon>
        <taxon>Sutterellaceae</taxon>
        <taxon>Sutterella</taxon>
    </lineage>
</organism>
<keyword evidence="10" id="KW-1185">Reference proteome</keyword>
<dbReference type="PANTHER" id="PTHR43616">
    <property type="entry name" value="GLYCEROL DEHYDROGENASE"/>
    <property type="match status" value="1"/>
</dbReference>
<dbReference type="PANTHER" id="PTHR43616:SF5">
    <property type="entry name" value="GLYCEROL DEHYDROGENASE 1"/>
    <property type="match status" value="1"/>
</dbReference>
<keyword evidence="3" id="KW-0520">NAD</keyword>
<dbReference type="Gene3D" id="3.40.50.1970">
    <property type="match status" value="1"/>
</dbReference>
<comment type="caution">
    <text evidence="9">The sequence shown here is derived from an EMBL/GenBank/DDBJ whole genome shotgun (WGS) entry which is preliminary data.</text>
</comment>
<protein>
    <recommendedName>
        <fullName evidence="6">Glycerol dehydrogenase</fullName>
        <ecNumber evidence="5">1.1.1.6</ecNumber>
    </recommendedName>
</protein>
<dbReference type="InterPro" id="IPR001670">
    <property type="entry name" value="ADH_Fe/GldA"/>
</dbReference>
<evidence type="ECO:0000256" key="1">
    <source>
        <dbReference type="ARBA" id="ARBA00022723"/>
    </source>
</evidence>
<comment type="pathway">
    <text evidence="4">Polyol metabolism; glycerol fermentation; glycerone phosphate from glycerol (oxidative route): step 1/2.</text>
</comment>
<comment type="catalytic activity">
    <reaction evidence="7">
        <text>glycerol + NAD(+) = dihydroxyacetone + NADH + H(+)</text>
        <dbReference type="Rhea" id="RHEA:13769"/>
        <dbReference type="ChEBI" id="CHEBI:15378"/>
        <dbReference type="ChEBI" id="CHEBI:16016"/>
        <dbReference type="ChEBI" id="CHEBI:17754"/>
        <dbReference type="ChEBI" id="CHEBI:57540"/>
        <dbReference type="ChEBI" id="CHEBI:57945"/>
        <dbReference type="EC" id="1.1.1.6"/>
    </reaction>
</comment>
<evidence type="ECO:0000313" key="9">
    <source>
        <dbReference type="EMBL" id="MBM6703751.1"/>
    </source>
</evidence>
<dbReference type="Gene3D" id="1.20.1090.10">
    <property type="entry name" value="Dehydroquinate synthase-like - alpha domain"/>
    <property type="match status" value="1"/>
</dbReference>